<dbReference type="RefSeq" id="WP_006723515.1">
    <property type="nucleotide sequence ID" value="NZ_GG692710.1"/>
</dbReference>
<evidence type="ECO:0000259" key="1">
    <source>
        <dbReference type="Pfam" id="PF08937"/>
    </source>
</evidence>
<reference evidence="2 3" key="1">
    <citation type="submission" date="2009-04" db="EMBL/GenBank/DDBJ databases">
        <authorList>
            <person name="Weinstock G."/>
            <person name="Sodergren E."/>
            <person name="Clifton S."/>
            <person name="Fulton L."/>
            <person name="Fulton B."/>
            <person name="Courtney L."/>
            <person name="Fronick C."/>
            <person name="Harrison M."/>
            <person name="Strong C."/>
            <person name="Farmer C."/>
            <person name="Delahaunty K."/>
            <person name="Markovic C."/>
            <person name="Hall O."/>
            <person name="Minx P."/>
            <person name="Tomlinson C."/>
            <person name="Mitreva M."/>
            <person name="Nelson J."/>
            <person name="Hou S."/>
            <person name="Wollam A."/>
            <person name="Pepin K.H."/>
            <person name="Johnson M."/>
            <person name="Bhonagiri V."/>
            <person name="Nash W.E."/>
            <person name="Warren W."/>
            <person name="Chinwalla A."/>
            <person name="Mardis E.R."/>
            <person name="Wilson R.K."/>
        </authorList>
    </citation>
    <scope>NUCLEOTIDE SEQUENCE [LARGE SCALE GENOMIC DNA]</scope>
    <source>
        <strain evidence="2 3">DSM 13280</strain>
    </source>
</reference>
<dbReference type="Pfam" id="PF08937">
    <property type="entry name" value="ThsB_TIR"/>
    <property type="match status" value="1"/>
</dbReference>
<feature type="domain" description="Thoeris protein ThsB TIR-like" evidence="1">
    <location>
        <begin position="6"/>
        <end position="90"/>
    </location>
</feature>
<comment type="caution">
    <text evidence="2">The sequence shown here is derived from an EMBL/GenBank/DDBJ whole genome shotgun (WGS) entry which is preliminary data.</text>
</comment>
<gene>
    <name evidence="2" type="ORF">COLINT_03298</name>
</gene>
<organism evidence="2 3">
    <name type="scientific">Collinsella intestinalis DSM 13280</name>
    <dbReference type="NCBI Taxonomy" id="521003"/>
    <lineage>
        <taxon>Bacteria</taxon>
        <taxon>Bacillati</taxon>
        <taxon>Actinomycetota</taxon>
        <taxon>Coriobacteriia</taxon>
        <taxon>Coriobacteriales</taxon>
        <taxon>Coriobacteriaceae</taxon>
        <taxon>Collinsella</taxon>
    </lineage>
</organism>
<dbReference type="HOGENOM" id="CLU_105336_0_0_11"/>
<accession>C4FB48</accession>
<dbReference type="Proteomes" id="UP000003295">
    <property type="component" value="Unassembled WGS sequence"/>
</dbReference>
<protein>
    <recommendedName>
        <fullName evidence="1">Thoeris protein ThsB TIR-like domain-containing protein</fullName>
    </recommendedName>
</protein>
<sequence>MARKTFISYKFSDARGVRDRIIESLGYDASYYRGETSDSPNLADLKTETIKKKLKDMIYGTSVTIVVLSPDMLDSEWIPWEIEYSLKEQKRGDLHSHANGIVAVIKKVNGSYSWIKTSNLQDDGCNTLSYDLDKVPDIIKENRMNQTPIVYACENCKSVDRLTGSYISFISEDDFLANPSRYIENAYSKSKNLDNYDVTKTV</sequence>
<dbReference type="InterPro" id="IPR015032">
    <property type="entry name" value="ThsB__TIR-like_domain"/>
</dbReference>
<evidence type="ECO:0000313" key="3">
    <source>
        <dbReference type="Proteomes" id="UP000003295"/>
    </source>
</evidence>
<dbReference type="EMBL" id="ABXH02000030">
    <property type="protein sequence ID" value="EEP44048.1"/>
    <property type="molecule type" value="Genomic_DNA"/>
</dbReference>
<proteinExistence type="predicted"/>
<name>C4FB48_9ACTN</name>
<dbReference type="Gene3D" id="3.40.50.10140">
    <property type="entry name" value="Toll/interleukin-1 receptor homology (TIR) domain"/>
    <property type="match status" value="1"/>
</dbReference>
<dbReference type="AlphaFoldDB" id="C4FB48"/>
<evidence type="ECO:0000313" key="2">
    <source>
        <dbReference type="EMBL" id="EEP44048.1"/>
    </source>
</evidence>
<dbReference type="SUPFAM" id="SSF52200">
    <property type="entry name" value="Toll/Interleukin receptor TIR domain"/>
    <property type="match status" value="1"/>
</dbReference>
<dbReference type="eggNOG" id="ENOG502ZBUE">
    <property type="taxonomic scope" value="Bacteria"/>
</dbReference>
<dbReference type="InterPro" id="IPR035897">
    <property type="entry name" value="Toll_tir_struct_dom_sf"/>
</dbReference>